<reference evidence="3 4" key="1">
    <citation type="submission" date="2020-06" db="EMBL/GenBank/DDBJ databases">
        <authorList>
            <person name="Scott K."/>
        </authorList>
    </citation>
    <scope>NUCLEOTIDE SEQUENCE [LARGE SCALE GENOMIC DNA]</scope>
    <source>
        <strain evidence="3 4">HH1</strain>
    </source>
</reference>
<name>A0ABS0BSF1_9GAMM</name>
<evidence type="ECO:0000313" key="4">
    <source>
        <dbReference type="Proteomes" id="UP001193680"/>
    </source>
</evidence>
<comment type="caution">
    <text evidence="3">The sequence shown here is derived from an EMBL/GenBank/DDBJ whole genome shotgun (WGS) entry which is preliminary data.</text>
</comment>
<accession>A0ABS0BSF1</accession>
<dbReference type="PANTHER" id="PTHR32481">
    <property type="entry name" value="AMINOPEPTIDASE"/>
    <property type="match status" value="1"/>
</dbReference>
<dbReference type="EMBL" id="JACBGI020000001">
    <property type="protein sequence ID" value="MBF6056725.1"/>
    <property type="molecule type" value="Genomic_DNA"/>
</dbReference>
<evidence type="ECO:0000256" key="2">
    <source>
        <dbReference type="ARBA" id="ARBA00022801"/>
    </source>
</evidence>
<dbReference type="Gene3D" id="3.40.630.10">
    <property type="entry name" value="Zn peptidases"/>
    <property type="match status" value="1"/>
</dbReference>
<evidence type="ECO:0000256" key="1">
    <source>
        <dbReference type="ARBA" id="ARBA00022723"/>
    </source>
</evidence>
<dbReference type="PANTHER" id="PTHR32481:SF0">
    <property type="entry name" value="AMINOPEPTIDASE YPDE-RELATED"/>
    <property type="match status" value="1"/>
</dbReference>
<dbReference type="RefSeq" id="WP_194947098.1">
    <property type="nucleotide sequence ID" value="NZ_JACBGI020000001.1"/>
</dbReference>
<proteinExistence type="predicted"/>
<sequence>MSTNQPEPDSAAKHTNSHLDPELNAFFDILKPLIREPSVVGNEHSFFRVLRRELEELDVEVQNFHGVLVAQGKRPNDLYLSAHIDRHGLLCTGPNEFEYAAFIAANQGENMTDSASANMLNQIENRFQGERVQAHLPYTGTYLGQGVITHAYICPRRKNLIFEVDGLDYLQPGTPISFLDRLKIENGLISCQLDNVVSAALILYLFRKGFQGTGLFTAQEECGRSWRFALSWFRRQEIETQRLLVLDTSPYATREDADAQQIVLRRKDANGLFSEAITLELVEHCEKLGLSYGFKDEYIERQNKTLGRSLPLGRTELGRIASATDGAINGATLQIPTTGYHTANETASLSAISGILTLLTDYVI</sequence>
<dbReference type="SUPFAM" id="SSF53187">
    <property type="entry name" value="Zn-dependent exopeptidases"/>
    <property type="match status" value="1"/>
</dbReference>
<keyword evidence="2" id="KW-0378">Hydrolase</keyword>
<dbReference type="Pfam" id="PF05343">
    <property type="entry name" value="Peptidase_M42"/>
    <property type="match status" value="1"/>
</dbReference>
<evidence type="ECO:0000313" key="3">
    <source>
        <dbReference type="EMBL" id="MBF6056725.1"/>
    </source>
</evidence>
<reference evidence="3 4" key="2">
    <citation type="submission" date="2020-11" db="EMBL/GenBank/DDBJ databases">
        <title>Sulfur oxidizing isolate from Hospital Hole Sinkhole.</title>
        <authorList>
            <person name="Scott K.M."/>
        </authorList>
    </citation>
    <scope>NUCLEOTIDE SEQUENCE [LARGE SCALE GENOMIC DNA]</scope>
    <source>
        <strain evidence="3 4">HH1</strain>
    </source>
</reference>
<protein>
    <submittedName>
        <fullName evidence="3">Peptidase M42</fullName>
    </submittedName>
</protein>
<organism evidence="3 4">
    <name type="scientific">Thiomicrorhabdus heinhorstiae</name>
    <dbReference type="NCBI Taxonomy" id="2748010"/>
    <lineage>
        <taxon>Bacteria</taxon>
        <taxon>Pseudomonadati</taxon>
        <taxon>Pseudomonadota</taxon>
        <taxon>Gammaproteobacteria</taxon>
        <taxon>Thiotrichales</taxon>
        <taxon>Piscirickettsiaceae</taxon>
        <taxon>Thiomicrorhabdus</taxon>
    </lineage>
</organism>
<dbReference type="Proteomes" id="UP001193680">
    <property type="component" value="Unassembled WGS sequence"/>
</dbReference>
<dbReference type="InterPro" id="IPR051464">
    <property type="entry name" value="Peptidase_M42_aminopept"/>
</dbReference>
<keyword evidence="4" id="KW-1185">Reference proteome</keyword>
<keyword evidence="1" id="KW-0479">Metal-binding</keyword>
<dbReference type="InterPro" id="IPR008007">
    <property type="entry name" value="Peptidase_M42"/>
</dbReference>
<gene>
    <name evidence="3" type="ORF">H8792_000040</name>
</gene>